<comment type="caution">
    <text evidence="14">The sequence shown here is derived from an EMBL/GenBank/DDBJ whole genome shotgun (WGS) entry which is preliminary data.</text>
</comment>
<name>A0A2U1T5R2_9CORY</name>
<dbReference type="NCBIfam" id="TIGR00693">
    <property type="entry name" value="thiE"/>
    <property type="match status" value="1"/>
</dbReference>
<dbReference type="Gene3D" id="3.20.20.70">
    <property type="entry name" value="Aldolase class I"/>
    <property type="match status" value="1"/>
</dbReference>
<protein>
    <recommendedName>
        <fullName evidence="10">Thiamine-phosphate synthase</fullName>
        <shortName evidence="10">TP synthase</shortName>
        <shortName evidence="10">TPS</shortName>
        <ecNumber evidence="10">2.5.1.3</ecNumber>
    </recommendedName>
    <alternativeName>
        <fullName evidence="10">Thiamine-phosphate pyrophosphorylase</fullName>
        <shortName evidence="10">TMP pyrophosphorylase</shortName>
        <shortName evidence="10">TMP-PPase</shortName>
    </alternativeName>
</protein>
<evidence type="ECO:0000256" key="1">
    <source>
        <dbReference type="ARBA" id="ARBA00003814"/>
    </source>
</evidence>
<dbReference type="Proteomes" id="UP000244989">
    <property type="component" value="Unassembled WGS sequence"/>
</dbReference>
<evidence type="ECO:0000256" key="7">
    <source>
        <dbReference type="ARBA" id="ARBA00047334"/>
    </source>
</evidence>
<dbReference type="InterPro" id="IPR036206">
    <property type="entry name" value="ThiamineP_synth_sf"/>
</dbReference>
<gene>
    <name evidence="10 14" type="primary">thiE</name>
    <name evidence="14" type="ORF">DF222_08085</name>
</gene>
<dbReference type="UniPathway" id="UPA00060">
    <property type="reaction ID" value="UER00141"/>
</dbReference>
<feature type="binding site" evidence="10">
    <location>
        <position position="70"/>
    </location>
    <ligand>
        <name>4-amino-2-methyl-5-(diphosphooxymethyl)pyrimidine</name>
        <dbReference type="ChEBI" id="CHEBI:57841"/>
    </ligand>
</feature>
<evidence type="ECO:0000256" key="2">
    <source>
        <dbReference type="ARBA" id="ARBA00005165"/>
    </source>
</evidence>
<dbReference type="OrthoDB" id="3243336at2"/>
<evidence type="ECO:0000313" key="15">
    <source>
        <dbReference type="Proteomes" id="UP000244989"/>
    </source>
</evidence>
<comment type="pathway">
    <text evidence="2 10 12">Cofactor biosynthesis; thiamine diphosphate biosynthesis; thiamine phosphate from 4-amino-2-methyl-5-diphosphomethylpyrimidine and 4-methyl-5-(2-phosphoethyl)-thiazole: step 1/1.</text>
</comment>
<dbReference type="GO" id="GO:0009229">
    <property type="term" value="P:thiamine diphosphate biosynthetic process"/>
    <property type="evidence" value="ECO:0007669"/>
    <property type="project" value="UniProtKB-UniRule"/>
</dbReference>
<feature type="binding site" evidence="10">
    <location>
        <position position="170"/>
    </location>
    <ligand>
        <name>2-[(2R,5Z)-2-carboxy-4-methylthiazol-5(2H)-ylidene]ethyl phosphate</name>
        <dbReference type="ChEBI" id="CHEBI:62899"/>
    </ligand>
</feature>
<evidence type="ECO:0000313" key="14">
    <source>
        <dbReference type="EMBL" id="PWC01351.1"/>
    </source>
</evidence>
<dbReference type="GO" id="GO:0000287">
    <property type="term" value="F:magnesium ion binding"/>
    <property type="evidence" value="ECO:0007669"/>
    <property type="project" value="UniProtKB-UniRule"/>
</dbReference>
<evidence type="ECO:0000256" key="10">
    <source>
        <dbReference type="HAMAP-Rule" id="MF_00097"/>
    </source>
</evidence>
<comment type="cofactor">
    <cofactor evidence="10">
        <name>Mg(2+)</name>
        <dbReference type="ChEBI" id="CHEBI:18420"/>
    </cofactor>
    <text evidence="10">Binds 1 Mg(2+) ion per subunit.</text>
</comment>
<dbReference type="GO" id="GO:0009228">
    <property type="term" value="P:thiamine biosynthetic process"/>
    <property type="evidence" value="ECO:0007669"/>
    <property type="project" value="UniProtKB-KW"/>
</dbReference>
<organism evidence="14 15">
    <name type="scientific">Corynebacterium yudongzhengii</name>
    <dbReference type="NCBI Taxonomy" id="2080740"/>
    <lineage>
        <taxon>Bacteria</taxon>
        <taxon>Bacillati</taxon>
        <taxon>Actinomycetota</taxon>
        <taxon>Actinomycetes</taxon>
        <taxon>Mycobacteriales</taxon>
        <taxon>Corynebacteriaceae</taxon>
        <taxon>Corynebacterium</taxon>
    </lineage>
</organism>
<dbReference type="PANTHER" id="PTHR20857:SF23">
    <property type="entry name" value="THIAMINE BIOSYNTHETIC BIFUNCTIONAL ENZYME"/>
    <property type="match status" value="1"/>
</dbReference>
<keyword evidence="15" id="KW-1185">Reference proteome</keyword>
<comment type="function">
    <text evidence="1 10">Condenses 4-methyl-5-(beta-hydroxyethyl)thiazole monophosphate (THZ-P) and 2-methyl-4-amino-5-hydroxymethyl pyrimidine pyrophosphate (HMP-PP) to form thiamine monophosphate (TMP).</text>
</comment>
<keyword evidence="4 10" id="KW-0479">Metal-binding</keyword>
<dbReference type="GO" id="GO:0004789">
    <property type="term" value="F:thiamine-phosphate diphosphorylase activity"/>
    <property type="evidence" value="ECO:0007669"/>
    <property type="project" value="UniProtKB-UniRule"/>
</dbReference>
<evidence type="ECO:0000259" key="13">
    <source>
        <dbReference type="Pfam" id="PF02581"/>
    </source>
</evidence>
<evidence type="ECO:0000256" key="9">
    <source>
        <dbReference type="ARBA" id="ARBA00047883"/>
    </source>
</evidence>
<sequence length="210" mass="22089">MDLDYRLYLVTDSRLPGGYERVPAVVAEAIAGGVSMVQVRDKELDDDTFAHLARAVEKVARPHGVPVLVNDRVEIAVELGLGVHVGQQDMALDEVRALVGEAVPVGLSVSNTAELEAIEACQTRPDYVGLSPLCETPTKTDTAAALGYEGTRRLAARAHAMGLAAVAIGGINHDNIRQARATGVDGVCVVSAIMAAADPRAAARQLLKEC</sequence>
<dbReference type="Pfam" id="PF02581">
    <property type="entry name" value="TMP-TENI"/>
    <property type="match status" value="1"/>
</dbReference>
<comment type="catalytic activity">
    <reaction evidence="9 10 11">
        <text>2-[(2R,5Z)-2-carboxy-4-methylthiazol-5(2H)-ylidene]ethyl phosphate + 4-amino-2-methyl-5-(diphosphooxymethyl)pyrimidine + 2 H(+) = thiamine phosphate + CO2 + diphosphate</text>
        <dbReference type="Rhea" id="RHEA:47844"/>
        <dbReference type="ChEBI" id="CHEBI:15378"/>
        <dbReference type="ChEBI" id="CHEBI:16526"/>
        <dbReference type="ChEBI" id="CHEBI:33019"/>
        <dbReference type="ChEBI" id="CHEBI:37575"/>
        <dbReference type="ChEBI" id="CHEBI:57841"/>
        <dbReference type="ChEBI" id="CHEBI:62899"/>
        <dbReference type="EC" id="2.5.1.3"/>
    </reaction>
</comment>
<accession>A0A2U1T5R2</accession>
<evidence type="ECO:0000256" key="8">
    <source>
        <dbReference type="ARBA" id="ARBA00047851"/>
    </source>
</evidence>
<evidence type="ECO:0000256" key="11">
    <source>
        <dbReference type="RuleBase" id="RU003826"/>
    </source>
</evidence>
<dbReference type="PANTHER" id="PTHR20857">
    <property type="entry name" value="THIAMINE-PHOSPHATE PYROPHOSPHORYLASE"/>
    <property type="match status" value="1"/>
</dbReference>
<dbReference type="KEGG" id="cyz:C3B44_09935"/>
<keyword evidence="3 10" id="KW-0808">Transferase</keyword>
<evidence type="ECO:0000256" key="5">
    <source>
        <dbReference type="ARBA" id="ARBA00022842"/>
    </source>
</evidence>
<reference evidence="15" key="1">
    <citation type="submission" date="2018-04" db="EMBL/GenBank/DDBJ databases">
        <authorList>
            <person name="Liu S."/>
            <person name="Wang Z."/>
            <person name="Li J."/>
        </authorList>
    </citation>
    <scope>NUCLEOTIDE SEQUENCE [LARGE SCALE GENOMIC DNA]</scope>
    <source>
        <strain evidence="15">2189</strain>
    </source>
</reference>
<comment type="catalytic activity">
    <reaction evidence="8 10 11">
        <text>2-(2-carboxy-4-methylthiazol-5-yl)ethyl phosphate + 4-amino-2-methyl-5-(diphosphooxymethyl)pyrimidine + 2 H(+) = thiamine phosphate + CO2 + diphosphate</text>
        <dbReference type="Rhea" id="RHEA:47848"/>
        <dbReference type="ChEBI" id="CHEBI:15378"/>
        <dbReference type="ChEBI" id="CHEBI:16526"/>
        <dbReference type="ChEBI" id="CHEBI:33019"/>
        <dbReference type="ChEBI" id="CHEBI:37575"/>
        <dbReference type="ChEBI" id="CHEBI:57841"/>
        <dbReference type="ChEBI" id="CHEBI:62890"/>
        <dbReference type="EC" id="2.5.1.3"/>
    </reaction>
</comment>
<feature type="binding site" evidence="10">
    <location>
        <position position="108"/>
    </location>
    <ligand>
        <name>4-amino-2-methyl-5-(diphosphooxymethyl)pyrimidine</name>
        <dbReference type="ChEBI" id="CHEBI:57841"/>
    </ligand>
</feature>
<evidence type="ECO:0000256" key="4">
    <source>
        <dbReference type="ARBA" id="ARBA00022723"/>
    </source>
</evidence>
<evidence type="ECO:0000256" key="6">
    <source>
        <dbReference type="ARBA" id="ARBA00022977"/>
    </source>
</evidence>
<feature type="binding site" evidence="10">
    <location>
        <position position="71"/>
    </location>
    <ligand>
        <name>Mg(2+)</name>
        <dbReference type="ChEBI" id="CHEBI:18420"/>
    </ligand>
</feature>
<feature type="binding site" evidence="10">
    <location>
        <position position="139"/>
    </location>
    <ligand>
        <name>4-amino-2-methyl-5-(diphosphooxymethyl)pyrimidine</name>
        <dbReference type="ChEBI" id="CHEBI:57841"/>
    </ligand>
</feature>
<dbReference type="InterPro" id="IPR034291">
    <property type="entry name" value="TMP_synthase"/>
</dbReference>
<feature type="binding site" evidence="10">
    <location>
        <begin position="190"/>
        <end position="191"/>
    </location>
    <ligand>
        <name>2-[(2R,5Z)-2-carboxy-4-methylthiazol-5(2H)-ylidene]ethyl phosphate</name>
        <dbReference type="ChEBI" id="CHEBI:62899"/>
    </ligand>
</feature>
<dbReference type="EC" id="2.5.1.3" evidence="10"/>
<keyword evidence="6 10" id="KW-0784">Thiamine biosynthesis</keyword>
<feature type="binding site" evidence="10">
    <location>
        <begin position="38"/>
        <end position="42"/>
    </location>
    <ligand>
        <name>4-amino-2-methyl-5-(diphosphooxymethyl)pyrimidine</name>
        <dbReference type="ChEBI" id="CHEBI:57841"/>
    </ligand>
</feature>
<comment type="similarity">
    <text evidence="10 11">Belongs to the thiamine-phosphate synthase family.</text>
</comment>
<dbReference type="InterPro" id="IPR013785">
    <property type="entry name" value="Aldolase_TIM"/>
</dbReference>
<evidence type="ECO:0000256" key="12">
    <source>
        <dbReference type="RuleBase" id="RU004253"/>
    </source>
</evidence>
<dbReference type="HAMAP" id="MF_00097">
    <property type="entry name" value="TMP_synthase"/>
    <property type="match status" value="1"/>
</dbReference>
<dbReference type="AlphaFoldDB" id="A0A2U1T5R2"/>
<comment type="catalytic activity">
    <reaction evidence="7 10 11">
        <text>4-methyl-5-(2-phosphooxyethyl)-thiazole + 4-amino-2-methyl-5-(diphosphooxymethyl)pyrimidine + H(+) = thiamine phosphate + diphosphate</text>
        <dbReference type="Rhea" id="RHEA:22328"/>
        <dbReference type="ChEBI" id="CHEBI:15378"/>
        <dbReference type="ChEBI" id="CHEBI:33019"/>
        <dbReference type="ChEBI" id="CHEBI:37575"/>
        <dbReference type="ChEBI" id="CHEBI:57841"/>
        <dbReference type="ChEBI" id="CHEBI:58296"/>
        <dbReference type="EC" id="2.5.1.3"/>
    </reaction>
</comment>
<dbReference type="EMBL" id="QEEZ01000014">
    <property type="protein sequence ID" value="PWC01351.1"/>
    <property type="molecule type" value="Genomic_DNA"/>
</dbReference>
<dbReference type="SUPFAM" id="SSF51391">
    <property type="entry name" value="Thiamin phosphate synthase"/>
    <property type="match status" value="1"/>
</dbReference>
<feature type="binding site" evidence="10">
    <location>
        <position position="89"/>
    </location>
    <ligand>
        <name>Mg(2+)</name>
        <dbReference type="ChEBI" id="CHEBI:18420"/>
    </ligand>
</feature>
<feature type="domain" description="Thiamine phosphate synthase/TenI" evidence="13">
    <location>
        <begin position="7"/>
        <end position="193"/>
    </location>
</feature>
<dbReference type="InterPro" id="IPR022998">
    <property type="entry name" value="ThiamineP_synth_TenI"/>
</dbReference>
<feature type="binding site" evidence="10">
    <location>
        <begin position="136"/>
        <end position="138"/>
    </location>
    <ligand>
        <name>2-[(2R,5Z)-2-carboxy-4-methylthiazol-5(2H)-ylidene]ethyl phosphate</name>
        <dbReference type="ChEBI" id="CHEBI:62899"/>
    </ligand>
</feature>
<evidence type="ECO:0000256" key="3">
    <source>
        <dbReference type="ARBA" id="ARBA00022679"/>
    </source>
</evidence>
<dbReference type="GO" id="GO:0005737">
    <property type="term" value="C:cytoplasm"/>
    <property type="evidence" value="ECO:0007669"/>
    <property type="project" value="TreeGrafter"/>
</dbReference>
<dbReference type="RefSeq" id="WP_108432226.1">
    <property type="nucleotide sequence ID" value="NZ_CP026947.1"/>
</dbReference>
<dbReference type="CDD" id="cd00564">
    <property type="entry name" value="TMP_TenI"/>
    <property type="match status" value="1"/>
</dbReference>
<proteinExistence type="inferred from homology"/>
<keyword evidence="5 10" id="KW-0460">Magnesium</keyword>